<evidence type="ECO:0000259" key="3">
    <source>
        <dbReference type="Pfam" id="PF13472"/>
    </source>
</evidence>
<protein>
    <submittedName>
        <fullName evidence="5">Alpha/beta hydrolase fold domain-containing protein</fullName>
    </submittedName>
</protein>
<dbReference type="InterPro" id="IPR013830">
    <property type="entry name" value="SGNH_hydro"/>
</dbReference>
<dbReference type="Gene3D" id="3.40.50.1820">
    <property type="entry name" value="alpha/beta hydrolase"/>
    <property type="match status" value="1"/>
</dbReference>
<dbReference type="InterPro" id="IPR036514">
    <property type="entry name" value="SGNH_hydro_sf"/>
</dbReference>
<dbReference type="SUPFAM" id="SSF52266">
    <property type="entry name" value="SGNH hydrolase"/>
    <property type="match status" value="1"/>
</dbReference>
<dbReference type="EMBL" id="CP138858">
    <property type="protein sequence ID" value="WPJ95999.1"/>
    <property type="molecule type" value="Genomic_DNA"/>
</dbReference>
<name>A0ABZ0RIH2_9BACT</name>
<feature type="chain" id="PRO_5045308785" evidence="2">
    <location>
        <begin position="24"/>
        <end position="530"/>
    </location>
</feature>
<evidence type="ECO:0000256" key="1">
    <source>
        <dbReference type="ARBA" id="ARBA00022801"/>
    </source>
</evidence>
<feature type="signal peptide" evidence="2">
    <location>
        <begin position="1"/>
        <end position="23"/>
    </location>
</feature>
<dbReference type="PANTHER" id="PTHR48081:SF6">
    <property type="entry name" value="PEPTIDASE S9 PROLYL OLIGOPEPTIDASE CATALYTIC DOMAIN-CONTAINING PROTEIN"/>
    <property type="match status" value="1"/>
</dbReference>
<dbReference type="Pfam" id="PF13472">
    <property type="entry name" value="Lipase_GDSL_2"/>
    <property type="match status" value="1"/>
</dbReference>
<feature type="domain" description="BD-FAE-like" evidence="4">
    <location>
        <begin position="71"/>
        <end position="267"/>
    </location>
</feature>
<organism evidence="5 6">
    <name type="scientific">Coraliomargarita algicola</name>
    <dbReference type="NCBI Taxonomy" id="3092156"/>
    <lineage>
        <taxon>Bacteria</taxon>
        <taxon>Pseudomonadati</taxon>
        <taxon>Verrucomicrobiota</taxon>
        <taxon>Opitutia</taxon>
        <taxon>Puniceicoccales</taxon>
        <taxon>Coraliomargaritaceae</taxon>
        <taxon>Coraliomargarita</taxon>
    </lineage>
</organism>
<evidence type="ECO:0000313" key="5">
    <source>
        <dbReference type="EMBL" id="WPJ95999.1"/>
    </source>
</evidence>
<keyword evidence="2" id="KW-0732">Signal</keyword>
<dbReference type="Proteomes" id="UP001324993">
    <property type="component" value="Chromosome"/>
</dbReference>
<feature type="domain" description="SGNH hydrolase-type esterase" evidence="3">
    <location>
        <begin position="344"/>
        <end position="516"/>
    </location>
</feature>
<keyword evidence="1 5" id="KW-0378">Hydrolase</keyword>
<reference evidence="5 6" key="1">
    <citation type="submission" date="2023-11" db="EMBL/GenBank/DDBJ databases">
        <title>Coraliomargarita sp. nov., isolated from marine algae.</title>
        <authorList>
            <person name="Lee J.K."/>
            <person name="Baek J.H."/>
            <person name="Kim J.M."/>
            <person name="Choi D.G."/>
            <person name="Jeon C.O."/>
        </authorList>
    </citation>
    <scope>NUCLEOTIDE SEQUENCE [LARGE SCALE GENOMIC DNA]</scope>
    <source>
        <strain evidence="5 6">J2-16</strain>
    </source>
</reference>
<evidence type="ECO:0000256" key="2">
    <source>
        <dbReference type="SAM" id="SignalP"/>
    </source>
</evidence>
<dbReference type="CDD" id="cd00229">
    <property type="entry name" value="SGNH_hydrolase"/>
    <property type="match status" value="1"/>
</dbReference>
<dbReference type="RefSeq" id="WP_319832866.1">
    <property type="nucleotide sequence ID" value="NZ_CP138858.1"/>
</dbReference>
<dbReference type="Gene3D" id="3.40.50.1110">
    <property type="entry name" value="SGNH hydrolase"/>
    <property type="match status" value="1"/>
</dbReference>
<dbReference type="GO" id="GO:0016787">
    <property type="term" value="F:hydrolase activity"/>
    <property type="evidence" value="ECO:0007669"/>
    <property type="project" value="UniProtKB-KW"/>
</dbReference>
<dbReference type="InterPro" id="IPR049492">
    <property type="entry name" value="BD-FAE-like_dom"/>
</dbReference>
<proteinExistence type="predicted"/>
<sequence length="530" mass="58223">MKAFLFGFIITLISVCFAPSATAQNGAGLGESERVSLWPEGTAGVDRSIAEKVKTTSPKRIFNIHNPNLSIFRPENPNGAAVVICPGGGYRILSIDNEGTDIAKRLNREGITAFVLRYRLPTTRGVDFKHPVPLSDALRAIQWVRFHSNDYNIDANKVGIMGFSAGGHLAASAATLYADYSFGEDAVSTVSSRPDFVCLGYPVISTKKKIAHGCINSLKKNSLPPSQVWKLSCEVNVDANTPPTFLFHAKDDPGVKYQNSVVMHEALQRVGVPTELKLYEQGKHGFGLGVPGTDSIHWPEDFLSWMEAQGYIPESSAFYTPEEDLQGLEVRSETVSGLPNVLIIGDSISVGYTQVVVDALQGVANVTRIRENAGDTNRGLVKLDRWLGDTEWDVIHFNWGLHDLCYRHPDAKVYGNRDKVNGTQAVPLAEYTKNLEQLVIRLKQTGAQLVWASTTLVPEEEAGRFVGDEVRYNEAAAEIMLHHGIPIDDLHAVSLTLTRHFKRPGDVHFSKEGYQALGEQVAASIEPFLK</sequence>
<accession>A0ABZ0RIH2</accession>
<gene>
    <name evidence="5" type="ORF">SH580_21515</name>
</gene>
<dbReference type="Pfam" id="PF20434">
    <property type="entry name" value="BD-FAE"/>
    <property type="match status" value="1"/>
</dbReference>
<evidence type="ECO:0000313" key="6">
    <source>
        <dbReference type="Proteomes" id="UP001324993"/>
    </source>
</evidence>
<keyword evidence="6" id="KW-1185">Reference proteome</keyword>
<evidence type="ECO:0000259" key="4">
    <source>
        <dbReference type="Pfam" id="PF20434"/>
    </source>
</evidence>
<dbReference type="InterPro" id="IPR050300">
    <property type="entry name" value="GDXG_lipolytic_enzyme"/>
</dbReference>
<dbReference type="InterPro" id="IPR029058">
    <property type="entry name" value="AB_hydrolase_fold"/>
</dbReference>
<dbReference type="PANTHER" id="PTHR48081">
    <property type="entry name" value="AB HYDROLASE SUPERFAMILY PROTEIN C4A8.06C"/>
    <property type="match status" value="1"/>
</dbReference>
<dbReference type="SUPFAM" id="SSF53474">
    <property type="entry name" value="alpha/beta-Hydrolases"/>
    <property type="match status" value="1"/>
</dbReference>